<keyword evidence="1" id="KW-0812">Transmembrane</keyword>
<keyword evidence="3" id="KW-1185">Reference proteome</keyword>
<dbReference type="AlphaFoldDB" id="A0A0D7A5Y1"/>
<feature type="transmembrane region" description="Helical" evidence="1">
    <location>
        <begin position="280"/>
        <end position="303"/>
    </location>
</feature>
<dbReference type="OrthoDB" id="3254233at2759"/>
<feature type="non-terminal residue" evidence="2">
    <location>
        <position position="389"/>
    </location>
</feature>
<evidence type="ECO:0008006" key="4">
    <source>
        <dbReference type="Google" id="ProtNLM"/>
    </source>
</evidence>
<keyword evidence="1" id="KW-1133">Transmembrane helix</keyword>
<reference evidence="2 3" key="1">
    <citation type="journal article" date="2015" name="Fungal Genet. Biol.">
        <title>Evolution of novel wood decay mechanisms in Agaricales revealed by the genome sequences of Fistulina hepatica and Cylindrobasidium torrendii.</title>
        <authorList>
            <person name="Floudas D."/>
            <person name="Held B.W."/>
            <person name="Riley R."/>
            <person name="Nagy L.G."/>
            <person name="Koehler G."/>
            <person name="Ransdell A.S."/>
            <person name="Younus H."/>
            <person name="Chow J."/>
            <person name="Chiniquy J."/>
            <person name="Lipzen A."/>
            <person name="Tritt A."/>
            <person name="Sun H."/>
            <person name="Haridas S."/>
            <person name="LaButti K."/>
            <person name="Ohm R.A."/>
            <person name="Kues U."/>
            <person name="Blanchette R.A."/>
            <person name="Grigoriev I.V."/>
            <person name="Minto R.E."/>
            <person name="Hibbett D.S."/>
        </authorList>
    </citation>
    <scope>NUCLEOTIDE SEQUENCE [LARGE SCALE GENOMIC DNA]</scope>
    <source>
        <strain evidence="2 3">ATCC 64428</strain>
    </source>
</reference>
<proteinExistence type="predicted"/>
<evidence type="ECO:0000313" key="3">
    <source>
        <dbReference type="Proteomes" id="UP000054144"/>
    </source>
</evidence>
<gene>
    <name evidence="2" type="ORF">FISHEDRAFT_47648</name>
</gene>
<keyword evidence="1" id="KW-0472">Membrane</keyword>
<dbReference type="Proteomes" id="UP000054144">
    <property type="component" value="Unassembled WGS sequence"/>
</dbReference>
<dbReference type="SUPFAM" id="SSF56672">
    <property type="entry name" value="DNA/RNA polymerases"/>
    <property type="match status" value="1"/>
</dbReference>
<dbReference type="InterPro" id="IPR043502">
    <property type="entry name" value="DNA/RNA_pol_sf"/>
</dbReference>
<accession>A0A0D7A5Y1</accession>
<name>A0A0D7A5Y1_9AGAR</name>
<protein>
    <recommendedName>
        <fullName evidence="4">DNA/RNA polymerase</fullName>
    </recommendedName>
</protein>
<organism evidence="2 3">
    <name type="scientific">Fistulina hepatica ATCC 64428</name>
    <dbReference type="NCBI Taxonomy" id="1128425"/>
    <lineage>
        <taxon>Eukaryota</taxon>
        <taxon>Fungi</taxon>
        <taxon>Dikarya</taxon>
        <taxon>Basidiomycota</taxon>
        <taxon>Agaricomycotina</taxon>
        <taxon>Agaricomycetes</taxon>
        <taxon>Agaricomycetidae</taxon>
        <taxon>Agaricales</taxon>
        <taxon>Fistulinaceae</taxon>
        <taxon>Fistulina</taxon>
    </lineage>
</organism>
<evidence type="ECO:0000256" key="1">
    <source>
        <dbReference type="SAM" id="Phobius"/>
    </source>
</evidence>
<evidence type="ECO:0000313" key="2">
    <source>
        <dbReference type="EMBL" id="KIY46243.1"/>
    </source>
</evidence>
<dbReference type="EMBL" id="KN882039">
    <property type="protein sequence ID" value="KIY46243.1"/>
    <property type="molecule type" value="Genomic_DNA"/>
</dbReference>
<sequence>MLREAAKRSRDECVRGEKPRYARGLVWSDSPHDTIRSRISLAEMSLTMSPVPEPPPDEQMNLTALWTIAENPHLFKVDTPVNVNRFETLLETHPNHDLVRSVCRSLREGFWPWALTEDRDYPETYDNAEGQETLADPAHHAFAKRQIAAEVDKGRLSPTFGPSLLPGMYSVPVWVVPKPHSDKLHLVVDHSAGRYSLNSLIPKSECNLHLDGLQQLGQALIRAREQYGDRPLVVWKSDVSEAYRLLPMHPLWQIRQTILFDGERRVDWRNDFGGGGSGRIWSIFFALVLWITTYTIFILDLFAYKQVLFLKLLDRLGIPHEKRKQEHGTAIVIIGLLVNTSSMTITIPDQSCDDLILVLRAFAIPRQRRPLLHFQRLGGWFNWALNVHP</sequence>